<evidence type="ECO:0000313" key="1">
    <source>
        <dbReference type="EMBL" id="AAU49472.1"/>
    </source>
</evidence>
<name>A0A0H2WJK5_BURMA</name>
<reference evidence="1 2" key="1">
    <citation type="journal article" date="2004" name="Proc. Natl. Acad. Sci. U.S.A.">
        <title>Structural flexibility in the Burkholderia mallei genome.</title>
        <authorList>
            <person name="Nierman W.C."/>
            <person name="DeShazer D."/>
            <person name="Kim H.S."/>
            <person name="Tettelin H."/>
            <person name="Nelson K.E."/>
            <person name="Feldblyum T."/>
            <person name="Ulrich R.L."/>
            <person name="Ronning C.M."/>
            <person name="Brinkac L.M."/>
            <person name="Daugherty S.C."/>
            <person name="Davidsen T.D."/>
            <person name="Deboy R.T."/>
            <person name="Dimitrov G."/>
            <person name="Dodson R.J."/>
            <person name="Durkin A.S."/>
            <person name="Gwinn M.L."/>
            <person name="Haft D.H."/>
            <person name="Khouri H."/>
            <person name="Kolonay J.F."/>
            <person name="Madupu R."/>
            <person name="Mohammoud Y."/>
            <person name="Nelson W.C."/>
            <person name="Radune D."/>
            <person name="Romero C.M."/>
            <person name="Sarria S."/>
            <person name="Selengut J."/>
            <person name="Shamblin C."/>
            <person name="Sullivan S.A."/>
            <person name="White O."/>
            <person name="Yu Y."/>
            <person name="Zafar N."/>
            <person name="Zhou L."/>
            <person name="Fraser C.M."/>
        </authorList>
    </citation>
    <scope>NUCLEOTIDE SEQUENCE [LARGE SCALE GENOMIC DNA]</scope>
    <source>
        <strain evidence="1 2">ATCC 23344</strain>
    </source>
</reference>
<accession>A0A0H2WJK5</accession>
<dbReference type="AlphaFoldDB" id="A0A0H2WJK5"/>
<evidence type="ECO:0000313" key="2">
    <source>
        <dbReference type="Proteomes" id="UP000006693"/>
    </source>
</evidence>
<organism evidence="1 2">
    <name type="scientific">Burkholderia mallei (strain ATCC 23344)</name>
    <dbReference type="NCBI Taxonomy" id="243160"/>
    <lineage>
        <taxon>Bacteria</taxon>
        <taxon>Pseudomonadati</taxon>
        <taxon>Pseudomonadota</taxon>
        <taxon>Betaproteobacteria</taxon>
        <taxon>Burkholderiales</taxon>
        <taxon>Burkholderiaceae</taxon>
        <taxon>Burkholderia</taxon>
        <taxon>pseudomallei group</taxon>
    </lineage>
</organism>
<keyword evidence="2" id="KW-1185">Reference proteome</keyword>
<dbReference type="Proteomes" id="UP000006693">
    <property type="component" value="Chromosome 1"/>
</dbReference>
<dbReference type="EMBL" id="CP000010">
    <property type="protein sequence ID" value="AAU49472.1"/>
    <property type="molecule type" value="Genomic_DNA"/>
</dbReference>
<gene>
    <name evidence="1" type="ordered locus">BMA0844</name>
</gene>
<protein>
    <submittedName>
        <fullName evidence="1">Uncharacterized protein</fullName>
    </submittedName>
</protein>
<dbReference type="HOGENOM" id="CLU_2328371_0_0_4"/>
<proteinExistence type="predicted"/>
<sequence length="98" mass="9999">MPRAGIARRRIRGESTAGDIARFPARRARRRERRAVRAAHFQASGNGDCASSRAIGVLGAPSPGAMRRAVGSDAPAADAADAAGSVVAKGVSVSTVTM</sequence>
<dbReference type="KEGG" id="bma:BMA0844"/>